<dbReference type="Proteomes" id="UP000327044">
    <property type="component" value="Unassembled WGS sequence"/>
</dbReference>
<keyword evidence="6" id="KW-1185">Reference proteome</keyword>
<sequence>MTWIVILFYLQYKFWGIHADYTAAVVEYFPEQDRHLSPEERLSKNINGYIQILDQLNRTSKLDIVVYPEATLSENALVLKHADLLPYTVEVAVNDTSLCHGPTTTFLTSLSCAAINYQTYIALNLYERTPCSGKECPADGWSFYNTDVVLNRKGAIISKYRKYNLFGEIFMTRPEKPDISIFRTDFNETFATFICFDIMFRKPSLDLVTQYGVKSILFSSMWFSEMPFLTALQTQQHWAYATNSTLLASGANDRQKGSGGSGIYQGAAGPLVFAIVGADASKGLVAKVPGAAARSKDTRAVDRKAKEMDEFRILSDNLKPYTSKLVLRGNNNVDTSVCSGANETHQFCCHFQLELEWQAKPVNDDKKHYQYHMVAFSGTRTFARVSNGGIEVCAVVACLNDSLSSCGKRFRDYNTVSWPTTFKKIVIEAEFDEDPNKFQFPNSLLSNIEPIHVDDFEWRSILGNKRVRRTYLLKKPQNRLMTFGIYGRDFNRDSLA</sequence>
<dbReference type="InterPro" id="IPR040154">
    <property type="entry name" value="Biotinidase/VNN"/>
</dbReference>
<accession>A0A5N4A1D7</accession>
<feature type="domain" description="CN hydrolase" evidence="4">
    <location>
        <begin position="21"/>
        <end position="290"/>
    </location>
</feature>
<proteinExistence type="inferred from homology"/>
<feature type="chain" id="PRO_5024329129" description="CN hydrolase domain-containing protein" evidence="3">
    <location>
        <begin position="20"/>
        <end position="496"/>
    </location>
</feature>
<evidence type="ECO:0000256" key="3">
    <source>
        <dbReference type="SAM" id="SignalP"/>
    </source>
</evidence>
<dbReference type="AlphaFoldDB" id="A0A5N4A1D7"/>
<keyword evidence="2" id="KW-0378">Hydrolase</keyword>
<keyword evidence="3" id="KW-0732">Signal</keyword>
<dbReference type="Pfam" id="PF00795">
    <property type="entry name" value="CN_hydrolase"/>
    <property type="match status" value="1"/>
</dbReference>
<dbReference type="EMBL" id="VVIM01000011">
    <property type="protein sequence ID" value="KAB0791135.1"/>
    <property type="molecule type" value="Genomic_DNA"/>
</dbReference>
<feature type="signal peptide" evidence="3">
    <location>
        <begin position="1"/>
        <end position="19"/>
    </location>
</feature>
<dbReference type="SUPFAM" id="SSF56317">
    <property type="entry name" value="Carbon-nitrogen hydrolase"/>
    <property type="match status" value="1"/>
</dbReference>
<dbReference type="Gene3D" id="3.60.110.10">
    <property type="entry name" value="Carbon-nitrogen hydrolase"/>
    <property type="match status" value="1"/>
</dbReference>
<dbReference type="PANTHER" id="PTHR10609">
    <property type="entry name" value="BIOTINIDASE-RELATED"/>
    <property type="match status" value="1"/>
</dbReference>
<comment type="similarity">
    <text evidence="1">Belongs to the carbon-nitrogen hydrolase superfamily. BTD/VNN family.</text>
</comment>
<dbReference type="FunCoup" id="A0A5N4A1D7">
    <property type="interactions" value="44"/>
</dbReference>
<dbReference type="InterPro" id="IPR003010">
    <property type="entry name" value="C-N_Hydrolase"/>
</dbReference>
<dbReference type="InParanoid" id="A0A5N4A1D7"/>
<reference evidence="5 6" key="1">
    <citation type="journal article" date="2018" name="Elife">
        <title>Firefly genomes illuminate parallel origins of bioluminescence in beetles.</title>
        <authorList>
            <person name="Fallon T.R."/>
            <person name="Lower S.E."/>
            <person name="Chang C.H."/>
            <person name="Bessho-Uehara M."/>
            <person name="Martin G.J."/>
            <person name="Bewick A.J."/>
            <person name="Behringer M."/>
            <person name="Debat H.J."/>
            <person name="Wong I."/>
            <person name="Day J.C."/>
            <person name="Suvorov A."/>
            <person name="Silva C.J."/>
            <person name="Stanger-Hall K.F."/>
            <person name="Hall D.W."/>
            <person name="Schmitz R.J."/>
            <person name="Nelson D.R."/>
            <person name="Lewis S.M."/>
            <person name="Shigenobu S."/>
            <person name="Bybee S.M."/>
            <person name="Larracuente A.M."/>
            <person name="Oba Y."/>
            <person name="Weng J.K."/>
        </authorList>
    </citation>
    <scope>NUCLEOTIDE SEQUENCE [LARGE SCALE GENOMIC DNA]</scope>
    <source>
        <strain evidence="5">1611_PpyrPB1</strain>
        <tissue evidence="5">Whole body</tissue>
    </source>
</reference>
<evidence type="ECO:0000256" key="2">
    <source>
        <dbReference type="ARBA" id="ARBA00022801"/>
    </source>
</evidence>
<comment type="caution">
    <text evidence="5">The sequence shown here is derived from an EMBL/GenBank/DDBJ whole genome shotgun (WGS) entry which is preliminary data.</text>
</comment>
<organism evidence="5 6">
    <name type="scientific">Photinus pyralis</name>
    <name type="common">Common eastern firefly</name>
    <name type="synonym">Lampyris pyralis</name>
    <dbReference type="NCBI Taxonomy" id="7054"/>
    <lineage>
        <taxon>Eukaryota</taxon>
        <taxon>Metazoa</taxon>
        <taxon>Ecdysozoa</taxon>
        <taxon>Arthropoda</taxon>
        <taxon>Hexapoda</taxon>
        <taxon>Insecta</taxon>
        <taxon>Pterygota</taxon>
        <taxon>Neoptera</taxon>
        <taxon>Endopterygota</taxon>
        <taxon>Coleoptera</taxon>
        <taxon>Polyphaga</taxon>
        <taxon>Elateriformia</taxon>
        <taxon>Elateroidea</taxon>
        <taxon>Lampyridae</taxon>
        <taxon>Lampyrinae</taxon>
        <taxon>Photinus</taxon>
    </lineage>
</organism>
<dbReference type="GO" id="GO:0016787">
    <property type="term" value="F:hydrolase activity"/>
    <property type="evidence" value="ECO:0007669"/>
    <property type="project" value="UniProtKB-KW"/>
</dbReference>
<protein>
    <recommendedName>
        <fullName evidence="4">CN hydrolase domain-containing protein</fullName>
    </recommendedName>
</protein>
<gene>
    <name evidence="5" type="ORF">PPYR_02935</name>
</gene>
<evidence type="ECO:0000313" key="5">
    <source>
        <dbReference type="EMBL" id="KAB0791135.1"/>
    </source>
</evidence>
<evidence type="ECO:0000256" key="1">
    <source>
        <dbReference type="ARBA" id="ARBA00008225"/>
    </source>
</evidence>
<dbReference type="InterPro" id="IPR036526">
    <property type="entry name" value="C-N_Hydrolase_sf"/>
</dbReference>
<evidence type="ECO:0000259" key="4">
    <source>
        <dbReference type="PROSITE" id="PS50263"/>
    </source>
</evidence>
<dbReference type="InterPro" id="IPR043957">
    <property type="entry name" value="Vanin_C"/>
</dbReference>
<name>A0A5N4A1D7_PHOPY</name>
<dbReference type="PANTHER" id="PTHR10609:SF14">
    <property type="entry name" value="BIOTINIDASE"/>
    <property type="match status" value="1"/>
</dbReference>
<dbReference type="PROSITE" id="PS50263">
    <property type="entry name" value="CN_HYDROLASE"/>
    <property type="match status" value="1"/>
</dbReference>
<dbReference type="Pfam" id="PF19018">
    <property type="entry name" value="Vanin_C"/>
    <property type="match status" value="1"/>
</dbReference>
<evidence type="ECO:0000313" key="6">
    <source>
        <dbReference type="Proteomes" id="UP000327044"/>
    </source>
</evidence>